<evidence type="ECO:0000313" key="3">
    <source>
        <dbReference type="Proteomes" id="UP001497482"/>
    </source>
</evidence>
<evidence type="ECO:0000256" key="1">
    <source>
        <dbReference type="SAM" id="Phobius"/>
    </source>
</evidence>
<dbReference type="EMBL" id="OZ035843">
    <property type="protein sequence ID" value="CAL1596869.1"/>
    <property type="molecule type" value="Genomic_DNA"/>
</dbReference>
<organism evidence="2 3">
    <name type="scientific">Knipowitschia caucasica</name>
    <name type="common">Caucasian dwarf goby</name>
    <name type="synonym">Pomatoschistus caucasicus</name>
    <dbReference type="NCBI Taxonomy" id="637954"/>
    <lineage>
        <taxon>Eukaryota</taxon>
        <taxon>Metazoa</taxon>
        <taxon>Chordata</taxon>
        <taxon>Craniata</taxon>
        <taxon>Vertebrata</taxon>
        <taxon>Euteleostomi</taxon>
        <taxon>Actinopterygii</taxon>
        <taxon>Neopterygii</taxon>
        <taxon>Teleostei</taxon>
        <taxon>Neoteleostei</taxon>
        <taxon>Acanthomorphata</taxon>
        <taxon>Gobiaria</taxon>
        <taxon>Gobiiformes</taxon>
        <taxon>Gobioidei</taxon>
        <taxon>Gobiidae</taxon>
        <taxon>Gobiinae</taxon>
        <taxon>Knipowitschia</taxon>
    </lineage>
</organism>
<keyword evidence="1" id="KW-0812">Transmembrane</keyword>
<feature type="transmembrane region" description="Helical" evidence="1">
    <location>
        <begin position="58"/>
        <end position="78"/>
    </location>
</feature>
<reference evidence="2 3" key="1">
    <citation type="submission" date="2024-04" db="EMBL/GenBank/DDBJ databases">
        <authorList>
            <person name="Waldvogel A.-M."/>
            <person name="Schoenle A."/>
        </authorList>
    </citation>
    <scope>NUCLEOTIDE SEQUENCE [LARGE SCALE GENOMIC DNA]</scope>
</reference>
<evidence type="ECO:0000313" key="2">
    <source>
        <dbReference type="EMBL" id="CAL1596869.1"/>
    </source>
</evidence>
<sequence>MRRVSRASAPLALPGRCRLKMHWRLLTEACVCDGSRTYSTERKVGGAARGRMIVRARAIIAAPLATPALGLISMPASICHKSLSALLVQEKAVDREAWLMV</sequence>
<keyword evidence="1" id="KW-1133">Transmembrane helix</keyword>
<accession>A0AAV2L958</accession>
<keyword evidence="1" id="KW-0472">Membrane</keyword>
<proteinExistence type="predicted"/>
<keyword evidence="3" id="KW-1185">Reference proteome</keyword>
<protein>
    <submittedName>
        <fullName evidence="2">Uncharacterized protein</fullName>
    </submittedName>
</protein>
<name>A0AAV2L958_KNICA</name>
<gene>
    <name evidence="2" type="ORF">KC01_LOCUS25475</name>
</gene>
<dbReference type="AlphaFoldDB" id="A0AAV2L958"/>
<dbReference type="Proteomes" id="UP001497482">
    <property type="component" value="Chromosome 21"/>
</dbReference>